<dbReference type="InterPro" id="IPR001214">
    <property type="entry name" value="SET_dom"/>
</dbReference>
<dbReference type="Pfam" id="PF00856">
    <property type="entry name" value="SET"/>
    <property type="match status" value="1"/>
</dbReference>
<dbReference type="InterPro" id="IPR053185">
    <property type="entry name" value="SET_domain_protein"/>
</dbReference>
<comment type="caution">
    <text evidence="2">The sequence shown here is derived from an EMBL/GenBank/DDBJ whole genome shotgun (WGS) entry which is preliminary data.</text>
</comment>
<feature type="domain" description="SET" evidence="1">
    <location>
        <begin position="31"/>
        <end position="178"/>
    </location>
</feature>
<organism evidence="2 3">
    <name type="scientific">Symbiodinium natans</name>
    <dbReference type="NCBI Taxonomy" id="878477"/>
    <lineage>
        <taxon>Eukaryota</taxon>
        <taxon>Sar</taxon>
        <taxon>Alveolata</taxon>
        <taxon>Dinophyceae</taxon>
        <taxon>Suessiales</taxon>
        <taxon>Symbiodiniaceae</taxon>
        <taxon>Symbiodinium</taxon>
    </lineage>
</organism>
<dbReference type="PANTHER" id="PTHR47332:SF4">
    <property type="entry name" value="SET DOMAIN-CONTAINING PROTEIN 5"/>
    <property type="match status" value="1"/>
</dbReference>
<gene>
    <name evidence="2" type="primary">set5</name>
    <name evidence="2" type="ORF">SNAT2548_LOCUS30983</name>
</gene>
<dbReference type="AlphaFoldDB" id="A0A812U4M8"/>
<evidence type="ECO:0000313" key="3">
    <source>
        <dbReference type="Proteomes" id="UP000604046"/>
    </source>
</evidence>
<dbReference type="Proteomes" id="UP000604046">
    <property type="component" value="Unassembled WGS sequence"/>
</dbReference>
<proteinExistence type="predicted"/>
<name>A0A812U4M8_9DINO</name>
<dbReference type="EMBL" id="CAJNDS010002634">
    <property type="protein sequence ID" value="CAE7551641.1"/>
    <property type="molecule type" value="Genomic_DNA"/>
</dbReference>
<dbReference type="CDD" id="cd20071">
    <property type="entry name" value="SET_SMYD"/>
    <property type="match status" value="1"/>
</dbReference>
<dbReference type="PROSITE" id="PS50280">
    <property type="entry name" value="SET"/>
    <property type="match status" value="1"/>
</dbReference>
<dbReference type="SMART" id="SM00317">
    <property type="entry name" value="SET"/>
    <property type="match status" value="1"/>
</dbReference>
<dbReference type="InterPro" id="IPR046341">
    <property type="entry name" value="SET_dom_sf"/>
</dbReference>
<dbReference type="Gene3D" id="2.170.270.10">
    <property type="entry name" value="SET domain"/>
    <property type="match status" value="1"/>
</dbReference>
<dbReference type="SUPFAM" id="SSF82199">
    <property type="entry name" value="SET domain"/>
    <property type="match status" value="1"/>
</dbReference>
<evidence type="ECO:0000259" key="1">
    <source>
        <dbReference type="PROSITE" id="PS50280"/>
    </source>
</evidence>
<evidence type="ECO:0000313" key="2">
    <source>
        <dbReference type="EMBL" id="CAE7551641.1"/>
    </source>
</evidence>
<dbReference type="PANTHER" id="PTHR47332">
    <property type="entry name" value="SET DOMAIN-CONTAINING PROTEIN 5"/>
    <property type="match status" value="1"/>
</dbReference>
<keyword evidence="3" id="KW-1185">Reference proteome</keyword>
<protein>
    <submittedName>
        <fullName evidence="2">Set5 protein</fullName>
    </submittedName>
</protein>
<sequence>MRLCSPTPGRATRALDASRPQLVTLPAGSSEAFEICSLGDKGKGVIAKRNLRKGELILQEPPLLILTRDELGTFSDADIEQRLSKLSEANQASFWNLFDAQLFESSGRGSAKSRVLTNSYPVEDEIGQEAVAVFNTIARFNHSCVPNVHNSWDAETGIETICVTQDIEAGQELCTTYLDLFTKRQERQEQLSKRLRFQCTCEVCSLQGQMQEQSDARRARLSFLWLAGFEVAANAAMVDLAAEMATAALDNVLMAEGPDSPRAQLLCQCVEACA</sequence>
<reference evidence="2" key="1">
    <citation type="submission" date="2021-02" db="EMBL/GenBank/DDBJ databases">
        <authorList>
            <person name="Dougan E. K."/>
            <person name="Rhodes N."/>
            <person name="Thang M."/>
            <person name="Chan C."/>
        </authorList>
    </citation>
    <scope>NUCLEOTIDE SEQUENCE</scope>
</reference>
<dbReference type="OrthoDB" id="265717at2759"/>
<accession>A0A812U4M8</accession>